<evidence type="ECO:0000313" key="8">
    <source>
        <dbReference type="EMBL" id="SQJ00188.1"/>
    </source>
</evidence>
<dbReference type="InterPro" id="IPR017900">
    <property type="entry name" value="4Fe4S_Fe_S_CS"/>
</dbReference>
<dbReference type="NCBIfam" id="TIGR02179">
    <property type="entry name" value="PorD_KorD"/>
    <property type="match status" value="1"/>
</dbReference>
<keyword evidence="5" id="KW-0408">Iron</keyword>
<dbReference type="KEGG" id="ful:C4N20_03945"/>
<dbReference type="GO" id="GO:0046872">
    <property type="term" value="F:metal ion binding"/>
    <property type="evidence" value="ECO:0007669"/>
    <property type="project" value="UniProtKB-KW"/>
</dbReference>
<dbReference type="EMBL" id="LS483487">
    <property type="protein sequence ID" value="SQJ11761.1"/>
    <property type="molecule type" value="Genomic_DNA"/>
</dbReference>
<evidence type="ECO:0000313" key="11">
    <source>
        <dbReference type="Proteomes" id="UP000249008"/>
    </source>
</evidence>
<evidence type="ECO:0000313" key="9">
    <source>
        <dbReference type="EMBL" id="SQJ01691.1"/>
    </source>
</evidence>
<feature type="domain" description="4Fe-4S ferredoxin-type" evidence="7">
    <location>
        <begin position="41"/>
        <end position="70"/>
    </location>
</feature>
<dbReference type="InterPro" id="IPR017896">
    <property type="entry name" value="4Fe4S_Fe-S-bd"/>
</dbReference>
<evidence type="ECO:0000256" key="6">
    <source>
        <dbReference type="ARBA" id="ARBA00023014"/>
    </source>
</evidence>
<evidence type="ECO:0000256" key="4">
    <source>
        <dbReference type="ARBA" id="ARBA00022737"/>
    </source>
</evidence>
<feature type="domain" description="4Fe-4S ferredoxin-type" evidence="7">
    <location>
        <begin position="71"/>
        <end position="100"/>
    </location>
</feature>
<dbReference type="EMBL" id="LS483487">
    <property type="protein sequence ID" value="SQJ00188.1"/>
    <property type="molecule type" value="Genomic_DNA"/>
</dbReference>
<evidence type="ECO:0000256" key="3">
    <source>
        <dbReference type="ARBA" id="ARBA00022723"/>
    </source>
</evidence>
<evidence type="ECO:0000256" key="2">
    <source>
        <dbReference type="ARBA" id="ARBA00022485"/>
    </source>
</evidence>
<dbReference type="GO" id="GO:0016625">
    <property type="term" value="F:oxidoreductase activity, acting on the aldehyde or oxo group of donors, iron-sulfur protein as acceptor"/>
    <property type="evidence" value="ECO:0007669"/>
    <property type="project" value="InterPro"/>
</dbReference>
<dbReference type="KEGG" id="ful:C4N20_09945"/>
<dbReference type="KEGG" id="ful:C4N20_13125"/>
<dbReference type="InterPro" id="IPR011898">
    <property type="entry name" value="PorD_KorD"/>
</dbReference>
<dbReference type="PROSITE" id="PS00198">
    <property type="entry name" value="4FE4S_FER_1"/>
    <property type="match status" value="1"/>
</dbReference>
<proteinExistence type="predicted"/>
<dbReference type="PANTHER" id="PTHR43724:SF1">
    <property type="entry name" value="PYRUVATE SYNTHASE SUBUNIT PORD"/>
    <property type="match status" value="1"/>
</dbReference>
<evidence type="ECO:0000259" key="7">
    <source>
        <dbReference type="PROSITE" id="PS51379"/>
    </source>
</evidence>
<comment type="cofactor">
    <cofactor evidence="1">
        <name>[4Fe-4S] cluster</name>
        <dbReference type="ChEBI" id="CHEBI:49883"/>
    </cofactor>
</comment>
<keyword evidence="3" id="KW-0479">Metal-binding</keyword>
<dbReference type="GeneID" id="78455761"/>
<sequence>MKNKAGVPITEDISWRDITPGGVVYEAGSAQHFRTGDWRSMKPVLLRDKCIDCLLCVPCCPDSAIPVKDGKRLDFDMDHCKGCGICVKACPFKAIELIKE</sequence>
<reference evidence="9 11" key="1">
    <citation type="submission" date="2018-06" db="EMBL/GenBank/DDBJ databases">
        <authorList>
            <consortium name="Pathogen Informatics"/>
            <person name="Doyle S."/>
        </authorList>
    </citation>
    <scope>NUCLEOTIDE SEQUENCE [LARGE SCALE GENOMIC DNA]</scope>
    <source>
        <strain evidence="9 11">NCTC12112</strain>
    </source>
</reference>
<gene>
    <name evidence="9" type="primary">porD_2</name>
    <name evidence="8" type="synonym">porD_1</name>
    <name evidence="10" type="synonym">porD_3</name>
    <name evidence="8" type="ORF">NCTC12112_00542</name>
    <name evidence="9" type="ORF">NCTC12112_01189</name>
    <name evidence="10" type="ORF">NCTC12112_02672</name>
</gene>
<dbReference type="Pfam" id="PF14697">
    <property type="entry name" value="Fer4_21"/>
    <property type="match status" value="1"/>
</dbReference>
<dbReference type="RefSeq" id="WP_005978265.1">
    <property type="nucleotide sequence ID" value="NZ_BAABXY010000001.1"/>
</dbReference>
<evidence type="ECO:0000313" key="10">
    <source>
        <dbReference type="EMBL" id="SQJ11761.1"/>
    </source>
</evidence>
<dbReference type="AlphaFoldDB" id="A0AAN1NBM8"/>
<dbReference type="PROSITE" id="PS51379">
    <property type="entry name" value="4FE4S_FER_2"/>
    <property type="match status" value="2"/>
</dbReference>
<dbReference type="SUPFAM" id="SSF54862">
    <property type="entry name" value="4Fe-4S ferredoxins"/>
    <property type="match status" value="1"/>
</dbReference>
<name>A0AAN1NBM8_9FUSO</name>
<dbReference type="GO" id="GO:0051539">
    <property type="term" value="F:4 iron, 4 sulfur cluster binding"/>
    <property type="evidence" value="ECO:0007669"/>
    <property type="project" value="UniProtKB-KW"/>
</dbReference>
<dbReference type="Proteomes" id="UP000249008">
    <property type="component" value="Chromosome 1"/>
</dbReference>
<keyword evidence="4" id="KW-0677">Repeat</keyword>
<dbReference type="PANTHER" id="PTHR43724">
    <property type="entry name" value="PYRUVATE SYNTHASE SUBUNIT PORD"/>
    <property type="match status" value="1"/>
</dbReference>
<keyword evidence="6" id="KW-0411">Iron-sulfur</keyword>
<protein>
    <submittedName>
        <fullName evidence="9">Pyruvic-ferredoxin oxidoreductase subunit delta</fullName>
    </submittedName>
</protein>
<organism evidence="9 11">
    <name type="scientific">Fusobacterium ulcerans</name>
    <dbReference type="NCBI Taxonomy" id="861"/>
    <lineage>
        <taxon>Bacteria</taxon>
        <taxon>Fusobacteriati</taxon>
        <taxon>Fusobacteriota</taxon>
        <taxon>Fusobacteriia</taxon>
        <taxon>Fusobacteriales</taxon>
        <taxon>Fusobacteriaceae</taxon>
        <taxon>Fusobacterium</taxon>
    </lineage>
</organism>
<dbReference type="EMBL" id="LS483487">
    <property type="protein sequence ID" value="SQJ01691.1"/>
    <property type="molecule type" value="Genomic_DNA"/>
</dbReference>
<evidence type="ECO:0000256" key="1">
    <source>
        <dbReference type="ARBA" id="ARBA00001966"/>
    </source>
</evidence>
<keyword evidence="2" id="KW-0004">4Fe-4S</keyword>
<evidence type="ECO:0000256" key="5">
    <source>
        <dbReference type="ARBA" id="ARBA00023004"/>
    </source>
</evidence>
<dbReference type="Gene3D" id="3.30.70.20">
    <property type="match status" value="1"/>
</dbReference>
<accession>A0AAN1NBM8</accession>